<dbReference type="GO" id="GO:0008526">
    <property type="term" value="F:phosphatidylinositol transfer activity"/>
    <property type="evidence" value="ECO:0007669"/>
    <property type="project" value="TreeGrafter"/>
</dbReference>
<feature type="domain" description="CRAL-TRIO" evidence="2">
    <location>
        <begin position="186"/>
        <end position="331"/>
    </location>
</feature>
<comment type="caution">
    <text evidence="3">The sequence shown here is derived from an EMBL/GenBank/DDBJ whole genome shotgun (WGS) entry which is preliminary data.</text>
</comment>
<dbReference type="InterPro" id="IPR001251">
    <property type="entry name" value="CRAL-TRIO_dom"/>
</dbReference>
<dbReference type="Pfam" id="PF00650">
    <property type="entry name" value="CRAL_TRIO"/>
    <property type="match status" value="1"/>
</dbReference>
<reference evidence="3" key="1">
    <citation type="journal article" date="2021" name="Sci. Rep.">
        <title>Diploid genomic architecture of Nitzschia inconspicua, an elite biomass production diatom.</title>
        <authorList>
            <person name="Oliver A."/>
            <person name="Podell S."/>
            <person name="Pinowska A."/>
            <person name="Traller J.C."/>
            <person name="Smith S.R."/>
            <person name="McClure R."/>
            <person name="Beliaev A."/>
            <person name="Bohutskyi P."/>
            <person name="Hill E.A."/>
            <person name="Rabines A."/>
            <person name="Zheng H."/>
            <person name="Allen L.Z."/>
            <person name="Kuo A."/>
            <person name="Grigoriev I.V."/>
            <person name="Allen A.E."/>
            <person name="Hazlebeck D."/>
            <person name="Allen E.E."/>
        </authorList>
    </citation>
    <scope>NUCLEOTIDE SEQUENCE</scope>
    <source>
        <strain evidence="3">Hildebrandi</strain>
    </source>
</reference>
<evidence type="ECO:0000313" key="4">
    <source>
        <dbReference type="Proteomes" id="UP000693970"/>
    </source>
</evidence>
<proteinExistence type="predicted"/>
<protein>
    <submittedName>
        <fullName evidence="3">CRAL/TRIO domain containing protein</fullName>
    </submittedName>
</protein>
<accession>A0A9K3PCB1</accession>
<dbReference type="AlphaFoldDB" id="A0A9K3PCB1"/>
<dbReference type="OrthoDB" id="49106at2759"/>
<dbReference type="PANTHER" id="PTHR45824">
    <property type="entry name" value="GH16843P"/>
    <property type="match status" value="1"/>
</dbReference>
<feature type="region of interest" description="Disordered" evidence="1">
    <location>
        <begin position="384"/>
        <end position="415"/>
    </location>
</feature>
<dbReference type="InterPro" id="IPR052578">
    <property type="entry name" value="PI_Transfer_CRAL-TRIO"/>
</dbReference>
<name>A0A9K3PCB1_9STRA</name>
<dbReference type="PROSITE" id="PS50191">
    <property type="entry name" value="CRAL_TRIO"/>
    <property type="match status" value="1"/>
</dbReference>
<gene>
    <name evidence="3" type="ORF">IV203_007510</name>
</gene>
<evidence type="ECO:0000256" key="1">
    <source>
        <dbReference type="SAM" id="MobiDB-lite"/>
    </source>
</evidence>
<reference evidence="3" key="2">
    <citation type="submission" date="2021-04" db="EMBL/GenBank/DDBJ databases">
        <authorList>
            <person name="Podell S."/>
        </authorList>
    </citation>
    <scope>NUCLEOTIDE SEQUENCE</scope>
    <source>
        <strain evidence="3">Hildebrandi</strain>
    </source>
</reference>
<evidence type="ECO:0000259" key="2">
    <source>
        <dbReference type="PROSITE" id="PS50191"/>
    </source>
</evidence>
<dbReference type="EMBL" id="JAGRRH010000025">
    <property type="protein sequence ID" value="KAG7342417.1"/>
    <property type="molecule type" value="Genomic_DNA"/>
</dbReference>
<sequence length="415" mass="46727">MSAESAAPPPPPVDELHPLAVSTDHKDWIPIFQECLASTAAAVTGDIEDNIIFRSDEERETCRKLVEELGDDDLKVQAANTSYAFWYLSTQLTGKELDGDILVTDNDMVFAAMREARRHYVNMNSDYDKALRSLTELCQNRKKNKIDLLRTCFDPTYEYADPQNEAKAKEMANLVRSDMERQFHILRGQDKYGQAIMIKYPRTKGGTTESSYVMAQIYIAERSTAATEFLTRGKRERSIAIYNYLGFDRSMSPGFPMQVAAATQLQQMYPERLQTLVFVEPPFWLKGILGLLSPFLSESITARIQWASGAEERESTFANILGPGREEHSIPLLQKDGKLTSAVSLDHFLVDSPFFGTYDSVTCQRKHTDDELEVHRIACTGCENEGNSRAKSSLSDAASSFWDSLSNPFGSEDKR</sequence>
<organism evidence="3 4">
    <name type="scientific">Nitzschia inconspicua</name>
    <dbReference type="NCBI Taxonomy" id="303405"/>
    <lineage>
        <taxon>Eukaryota</taxon>
        <taxon>Sar</taxon>
        <taxon>Stramenopiles</taxon>
        <taxon>Ochrophyta</taxon>
        <taxon>Bacillariophyta</taxon>
        <taxon>Bacillariophyceae</taxon>
        <taxon>Bacillariophycidae</taxon>
        <taxon>Bacillariales</taxon>
        <taxon>Bacillariaceae</taxon>
        <taxon>Nitzschia</taxon>
    </lineage>
</organism>
<evidence type="ECO:0000313" key="3">
    <source>
        <dbReference type="EMBL" id="KAG7342417.1"/>
    </source>
</evidence>
<dbReference type="Proteomes" id="UP000693970">
    <property type="component" value="Unassembled WGS sequence"/>
</dbReference>
<dbReference type="CDD" id="cd00170">
    <property type="entry name" value="SEC14"/>
    <property type="match status" value="1"/>
</dbReference>
<keyword evidence="4" id="KW-1185">Reference proteome</keyword>
<dbReference type="PANTHER" id="PTHR45824:SF29">
    <property type="entry name" value="GH16843P"/>
    <property type="match status" value="1"/>
</dbReference>
<feature type="compositionally biased region" description="Polar residues" evidence="1">
    <location>
        <begin position="385"/>
        <end position="409"/>
    </location>
</feature>